<keyword evidence="1" id="KW-0732">Signal</keyword>
<proteinExistence type="predicted"/>
<dbReference type="EMBL" id="FOMH01000007">
    <property type="protein sequence ID" value="SFD38567.1"/>
    <property type="molecule type" value="Genomic_DNA"/>
</dbReference>
<organism evidence="2 3">
    <name type="scientific">Flavobacterium phragmitis</name>
    <dbReference type="NCBI Taxonomy" id="739143"/>
    <lineage>
        <taxon>Bacteria</taxon>
        <taxon>Pseudomonadati</taxon>
        <taxon>Bacteroidota</taxon>
        <taxon>Flavobacteriia</taxon>
        <taxon>Flavobacteriales</taxon>
        <taxon>Flavobacteriaceae</taxon>
        <taxon>Flavobacterium</taxon>
    </lineage>
</organism>
<sequence length="143" mass="16805">MTLRKTQQLILGIMILILSLNNCNAQSPSNIKQLSKKFGGTWYNSKEKYYLTFTFEKEYDYATVAIWKGKINNLENIDVYKAYIKRNKLILPAENDDHHGCYCEIDIEKNLLVYKCNQGFNFTDNFLNTKKPISITRYKKVKN</sequence>
<dbReference type="Proteomes" id="UP000199672">
    <property type="component" value="Unassembled WGS sequence"/>
</dbReference>
<feature type="chain" id="PRO_5011641042" evidence="1">
    <location>
        <begin position="26"/>
        <end position="143"/>
    </location>
</feature>
<keyword evidence="3" id="KW-1185">Reference proteome</keyword>
<evidence type="ECO:0000256" key="1">
    <source>
        <dbReference type="SAM" id="SignalP"/>
    </source>
</evidence>
<gene>
    <name evidence="2" type="ORF">SAMN05216297_107191</name>
</gene>
<evidence type="ECO:0000313" key="3">
    <source>
        <dbReference type="Proteomes" id="UP000199672"/>
    </source>
</evidence>
<accession>A0A1I1RWU4</accession>
<protein>
    <submittedName>
        <fullName evidence="2">Uncharacterized protein</fullName>
    </submittedName>
</protein>
<evidence type="ECO:0000313" key="2">
    <source>
        <dbReference type="EMBL" id="SFD38567.1"/>
    </source>
</evidence>
<name>A0A1I1RWU4_9FLAO</name>
<reference evidence="3" key="1">
    <citation type="submission" date="2016-10" db="EMBL/GenBank/DDBJ databases">
        <authorList>
            <person name="Varghese N."/>
            <person name="Submissions S."/>
        </authorList>
    </citation>
    <scope>NUCLEOTIDE SEQUENCE [LARGE SCALE GENOMIC DNA]</scope>
    <source>
        <strain evidence="3">CGMCC 1.10370</strain>
    </source>
</reference>
<feature type="signal peptide" evidence="1">
    <location>
        <begin position="1"/>
        <end position="25"/>
    </location>
</feature>
<dbReference type="STRING" id="739143.SAMN05216297_107191"/>
<dbReference type="AlphaFoldDB" id="A0A1I1RWU4"/>